<accession>A0A2V1E0H4</accession>
<dbReference type="GO" id="GO:0043248">
    <property type="term" value="P:proteasome assembly"/>
    <property type="evidence" value="ECO:0007669"/>
    <property type="project" value="InterPro"/>
</dbReference>
<dbReference type="Proteomes" id="UP000244855">
    <property type="component" value="Unassembled WGS sequence"/>
</dbReference>
<evidence type="ECO:0000313" key="2">
    <source>
        <dbReference type="EMBL" id="PVI03911.1"/>
    </source>
</evidence>
<dbReference type="STRING" id="97972.A0A2V1E0H4"/>
<evidence type="ECO:0008006" key="4">
    <source>
        <dbReference type="Google" id="ProtNLM"/>
    </source>
</evidence>
<dbReference type="InterPro" id="IPR053720">
    <property type="entry name" value="Psm_Assembly_Chaperone"/>
</dbReference>
<reference evidence="2 3" key="1">
    <citation type="journal article" date="2018" name="Sci. Rep.">
        <title>Comparative genomics provides insights into the lifestyle and reveals functional heterogeneity of dark septate endophytic fungi.</title>
        <authorList>
            <person name="Knapp D.G."/>
            <person name="Nemeth J.B."/>
            <person name="Barry K."/>
            <person name="Hainaut M."/>
            <person name="Henrissat B."/>
            <person name="Johnson J."/>
            <person name="Kuo A."/>
            <person name="Lim J.H.P."/>
            <person name="Lipzen A."/>
            <person name="Nolan M."/>
            <person name="Ohm R.A."/>
            <person name="Tamas L."/>
            <person name="Grigoriev I.V."/>
            <person name="Spatafora J.W."/>
            <person name="Nagy L.G."/>
            <person name="Kovacs G.M."/>
        </authorList>
    </citation>
    <scope>NUCLEOTIDE SEQUENCE [LARGE SCALE GENOMIC DNA]</scope>
    <source>
        <strain evidence="2 3">DSE2036</strain>
    </source>
</reference>
<feature type="compositionally biased region" description="Low complexity" evidence="1">
    <location>
        <begin position="64"/>
        <end position="85"/>
    </location>
</feature>
<sequence length="177" mass="18807">MTTSTTSQPAQTIPISRTPFPSSTLTSRTHLIRNLKTVATRTYFSDKIVVTVTQEGRLGHWTQTPLSNTSPTPTTTFSSLPPSSSDDTDDNDHSNALLPNPHLTTTTLLGSAAIPDLDILAQTLATQIASAIQSRGGGGYGESREERTLVLGTGLDKSVIGDREAYAELVGLVLDVL</sequence>
<feature type="region of interest" description="Disordered" evidence="1">
    <location>
        <begin position="1"/>
        <end position="24"/>
    </location>
</feature>
<dbReference type="EMBL" id="KZ805326">
    <property type="protein sequence ID" value="PVI03911.1"/>
    <property type="molecule type" value="Genomic_DNA"/>
</dbReference>
<dbReference type="AlphaFoldDB" id="A0A2V1E0H4"/>
<keyword evidence="3" id="KW-1185">Reference proteome</keyword>
<dbReference type="PANTHER" id="PTHR31051:SF1">
    <property type="entry name" value="PROTEASOME ASSEMBLY CHAPERONE 3"/>
    <property type="match status" value="1"/>
</dbReference>
<dbReference type="InterPro" id="IPR018788">
    <property type="entry name" value="Proteasome_assmbl_chp_3"/>
</dbReference>
<dbReference type="Gene3D" id="3.30.230.90">
    <property type="match status" value="1"/>
</dbReference>
<evidence type="ECO:0000313" key="3">
    <source>
        <dbReference type="Proteomes" id="UP000244855"/>
    </source>
</evidence>
<dbReference type="OrthoDB" id="5593278at2759"/>
<evidence type="ECO:0000256" key="1">
    <source>
        <dbReference type="SAM" id="MobiDB-lite"/>
    </source>
</evidence>
<protein>
    <recommendedName>
        <fullName evidence="4">Proteasome assembly chaperone 3</fullName>
    </recommendedName>
</protein>
<name>A0A2V1E0H4_9PLEO</name>
<gene>
    <name evidence="2" type="ORF">DM02DRAFT_611869</name>
</gene>
<organism evidence="2 3">
    <name type="scientific">Periconia macrospinosa</name>
    <dbReference type="NCBI Taxonomy" id="97972"/>
    <lineage>
        <taxon>Eukaryota</taxon>
        <taxon>Fungi</taxon>
        <taxon>Dikarya</taxon>
        <taxon>Ascomycota</taxon>
        <taxon>Pezizomycotina</taxon>
        <taxon>Dothideomycetes</taxon>
        <taxon>Pleosporomycetidae</taxon>
        <taxon>Pleosporales</taxon>
        <taxon>Massarineae</taxon>
        <taxon>Periconiaceae</taxon>
        <taxon>Periconia</taxon>
    </lineage>
</organism>
<proteinExistence type="predicted"/>
<feature type="region of interest" description="Disordered" evidence="1">
    <location>
        <begin position="61"/>
        <end position="99"/>
    </location>
</feature>
<dbReference type="PANTHER" id="PTHR31051">
    <property type="entry name" value="PROTEASOME ASSEMBLY CHAPERONE 3"/>
    <property type="match status" value="1"/>
</dbReference>